<sequence length="81" mass="8505">PPAPSSVMRGDRAWWWSWLPRSWMGLAAAPTPWTCASAASVRPWAATVAWGAAPARTTVASAPATAPPAGWCGDSRSRTSL</sequence>
<dbReference type="EMBL" id="JP005149">
    <property type="protein sequence ID" value="AER93746.1"/>
    <property type="molecule type" value="mRNA"/>
</dbReference>
<name>M1ECJ0_MUSPF</name>
<reference evidence="3" key="1">
    <citation type="journal article" date="2013" name="J. Virol.">
        <title>Sequencing, annotation, and characterization of the influenza ferret infectome.</title>
        <authorList>
            <person name="Leon A.J."/>
            <person name="Banner D."/>
            <person name="Xu L."/>
            <person name="Ran L."/>
            <person name="Peng Z."/>
            <person name="Yi K."/>
            <person name="Chen C."/>
            <person name="Xu F."/>
            <person name="Huang J."/>
            <person name="Zhao Z."/>
            <person name="Lin Z."/>
            <person name="Huang S.H."/>
            <person name="Fang Y."/>
            <person name="Kelvin A.A."/>
            <person name="Ross T.M."/>
            <person name="Farooqui A."/>
            <person name="Kelvin D.J."/>
        </authorList>
    </citation>
    <scope>NUCLEOTIDE SEQUENCE</scope>
    <source>
        <tissue evidence="3">Lungs</tissue>
    </source>
</reference>
<organism evidence="3">
    <name type="scientific">Mustela putorius furo</name>
    <name type="common">European domestic ferret</name>
    <name type="synonym">Mustela furo</name>
    <dbReference type="NCBI Taxonomy" id="9669"/>
    <lineage>
        <taxon>Eukaryota</taxon>
        <taxon>Metazoa</taxon>
        <taxon>Chordata</taxon>
        <taxon>Craniata</taxon>
        <taxon>Vertebrata</taxon>
        <taxon>Euteleostomi</taxon>
        <taxon>Mammalia</taxon>
        <taxon>Eutheria</taxon>
        <taxon>Laurasiatheria</taxon>
        <taxon>Carnivora</taxon>
        <taxon>Caniformia</taxon>
        <taxon>Musteloidea</taxon>
        <taxon>Mustelidae</taxon>
        <taxon>Mustelinae</taxon>
        <taxon>Mustela</taxon>
    </lineage>
</organism>
<proteinExistence type="evidence at transcript level"/>
<feature type="chain" id="PRO_5004013956" evidence="2">
    <location>
        <begin position="39"/>
        <end position="81"/>
    </location>
</feature>
<evidence type="ECO:0000313" key="3">
    <source>
        <dbReference type="EMBL" id="AER93746.1"/>
    </source>
</evidence>
<accession>M1ECJ0</accession>
<protein>
    <submittedName>
        <fullName evidence="3">ADAMTS-like 3</fullName>
    </submittedName>
</protein>
<dbReference type="AlphaFoldDB" id="M1ECJ0"/>
<feature type="region of interest" description="Disordered" evidence="1">
    <location>
        <begin position="60"/>
        <end position="81"/>
    </location>
</feature>
<feature type="non-terminal residue" evidence="3">
    <location>
        <position position="1"/>
    </location>
</feature>
<feature type="non-terminal residue" evidence="3">
    <location>
        <position position="81"/>
    </location>
</feature>
<keyword evidence="2" id="KW-0732">Signal</keyword>
<feature type="compositionally biased region" description="Low complexity" evidence="1">
    <location>
        <begin position="60"/>
        <end position="69"/>
    </location>
</feature>
<evidence type="ECO:0000256" key="1">
    <source>
        <dbReference type="SAM" id="MobiDB-lite"/>
    </source>
</evidence>
<feature type="signal peptide" evidence="2">
    <location>
        <begin position="1"/>
        <end position="38"/>
    </location>
</feature>
<evidence type="ECO:0000256" key="2">
    <source>
        <dbReference type="SAM" id="SignalP"/>
    </source>
</evidence>